<dbReference type="PROSITE" id="PS50026">
    <property type="entry name" value="EGF_3"/>
    <property type="match status" value="8"/>
</dbReference>
<evidence type="ECO:0000256" key="7">
    <source>
        <dbReference type="ARBA" id="ARBA00022837"/>
    </source>
</evidence>
<dbReference type="Gene3D" id="2.10.25.10">
    <property type="entry name" value="Laminin"/>
    <property type="match status" value="6"/>
</dbReference>
<dbReference type="EMBL" id="CADEBC010000135">
    <property type="protein sequence ID" value="CAB3223962.1"/>
    <property type="molecule type" value="Genomic_DNA"/>
</dbReference>
<dbReference type="FunFam" id="2.10.25.10:FF:000038">
    <property type="entry name" value="Fibrillin 2"/>
    <property type="match status" value="1"/>
</dbReference>
<evidence type="ECO:0000256" key="6">
    <source>
        <dbReference type="ARBA" id="ARBA00022737"/>
    </source>
</evidence>
<dbReference type="PROSITE" id="PS51120">
    <property type="entry name" value="LDLRB"/>
    <property type="match status" value="3"/>
</dbReference>
<dbReference type="PANTHER" id="PTHR46513">
    <property type="entry name" value="VITELLOGENIN RECEPTOR-LIKE PROTEIN-RELATED-RELATED"/>
    <property type="match status" value="1"/>
</dbReference>
<dbReference type="PROSITE" id="PS00010">
    <property type="entry name" value="ASX_HYDROXYL"/>
    <property type="match status" value="1"/>
</dbReference>
<feature type="compositionally biased region" description="Low complexity" evidence="14">
    <location>
        <begin position="898"/>
        <end position="936"/>
    </location>
</feature>
<evidence type="ECO:0000256" key="10">
    <source>
        <dbReference type="ARBA" id="ARBA00023157"/>
    </source>
</evidence>
<keyword evidence="5 15" id="KW-0732">Signal</keyword>
<dbReference type="InterPro" id="IPR003886">
    <property type="entry name" value="NIDO_dom"/>
</dbReference>
<dbReference type="PANTHER" id="PTHR46513:SF13">
    <property type="entry name" value="EGF-LIKE DOMAIN-CONTAINING PROTEIN"/>
    <property type="match status" value="1"/>
</dbReference>
<feature type="domain" description="EGF-like" evidence="16">
    <location>
        <begin position="1116"/>
        <end position="1157"/>
    </location>
</feature>
<keyword evidence="21" id="KW-1185">Reference proteome</keyword>
<name>A0A8S1AMU0_ARCPL</name>
<dbReference type="SMART" id="SM00181">
    <property type="entry name" value="EGF"/>
    <property type="match status" value="10"/>
</dbReference>
<keyword evidence="8" id="KW-0084">Basement membrane</keyword>
<dbReference type="PROSITE" id="PS50993">
    <property type="entry name" value="NIDOGEN_G2"/>
    <property type="match status" value="1"/>
</dbReference>
<dbReference type="InterPro" id="IPR050778">
    <property type="entry name" value="Cueball_EGF_LRP_Nidogen"/>
</dbReference>
<evidence type="ECO:0000256" key="8">
    <source>
        <dbReference type="ARBA" id="ARBA00022869"/>
    </source>
</evidence>
<feature type="domain" description="EGF-like" evidence="16">
    <location>
        <begin position="1035"/>
        <end position="1071"/>
    </location>
</feature>
<feature type="disulfide bond" evidence="12">
    <location>
        <begin position="1125"/>
        <end position="1142"/>
    </location>
</feature>
<evidence type="ECO:0000313" key="21">
    <source>
        <dbReference type="Proteomes" id="UP000494106"/>
    </source>
</evidence>
<feature type="domain" description="EGF-like" evidence="16">
    <location>
        <begin position="1199"/>
        <end position="1239"/>
    </location>
</feature>
<feature type="domain" description="EGF-like" evidence="16">
    <location>
        <begin position="616"/>
        <end position="655"/>
    </location>
</feature>
<dbReference type="InterPro" id="IPR024731">
    <property type="entry name" value="NELL2-like_EGF"/>
</dbReference>
<dbReference type="InterPro" id="IPR000742">
    <property type="entry name" value="EGF"/>
</dbReference>
<dbReference type="Pfam" id="PF07474">
    <property type="entry name" value="G2F"/>
    <property type="match status" value="1"/>
</dbReference>
<feature type="repeat" description="LDL-receptor class B" evidence="13">
    <location>
        <begin position="1334"/>
        <end position="1377"/>
    </location>
</feature>
<evidence type="ECO:0000256" key="1">
    <source>
        <dbReference type="ARBA" id="ARBA00004302"/>
    </source>
</evidence>
<feature type="chain" id="PRO_5036434367" description="Nidogen" evidence="15">
    <location>
        <begin position="20"/>
        <end position="1548"/>
    </location>
</feature>
<evidence type="ECO:0000313" key="22">
    <source>
        <dbReference type="Proteomes" id="UP000494256"/>
    </source>
</evidence>
<dbReference type="InterPro" id="IPR000033">
    <property type="entry name" value="LDLR_classB_rpt"/>
</dbReference>
<organism evidence="20 22">
    <name type="scientific">Arctia plantaginis</name>
    <name type="common">Wood tiger moth</name>
    <name type="synonym">Phalaena plantaginis</name>
    <dbReference type="NCBI Taxonomy" id="874455"/>
    <lineage>
        <taxon>Eukaryota</taxon>
        <taxon>Metazoa</taxon>
        <taxon>Ecdysozoa</taxon>
        <taxon>Arthropoda</taxon>
        <taxon>Hexapoda</taxon>
        <taxon>Insecta</taxon>
        <taxon>Pterygota</taxon>
        <taxon>Neoptera</taxon>
        <taxon>Endopterygota</taxon>
        <taxon>Lepidoptera</taxon>
        <taxon>Glossata</taxon>
        <taxon>Ditrysia</taxon>
        <taxon>Noctuoidea</taxon>
        <taxon>Erebidae</taxon>
        <taxon>Arctiinae</taxon>
        <taxon>Arctia</taxon>
    </lineage>
</organism>
<feature type="compositionally biased region" description="Polar residues" evidence="14">
    <location>
        <begin position="711"/>
        <end position="729"/>
    </location>
</feature>
<keyword evidence="6" id="KW-0677">Repeat</keyword>
<keyword evidence="7" id="KW-0106">Calcium</keyword>
<dbReference type="EMBL" id="CADEBD010000337">
    <property type="protein sequence ID" value="CAB3247425.1"/>
    <property type="molecule type" value="Genomic_DNA"/>
</dbReference>
<dbReference type="Pfam" id="PF00058">
    <property type="entry name" value="Ldl_recept_b"/>
    <property type="match status" value="2"/>
</dbReference>
<dbReference type="Proteomes" id="UP000494106">
    <property type="component" value="Unassembled WGS sequence"/>
</dbReference>
<dbReference type="GO" id="GO:0007160">
    <property type="term" value="P:cell-matrix adhesion"/>
    <property type="evidence" value="ECO:0007669"/>
    <property type="project" value="InterPro"/>
</dbReference>
<dbReference type="SUPFAM" id="SSF54511">
    <property type="entry name" value="GFP-like"/>
    <property type="match status" value="1"/>
</dbReference>
<feature type="signal peptide" evidence="15">
    <location>
        <begin position="1"/>
        <end position="19"/>
    </location>
</feature>
<dbReference type="Pfam" id="PF06119">
    <property type="entry name" value="NIDO"/>
    <property type="match status" value="1"/>
</dbReference>
<evidence type="ECO:0000256" key="4">
    <source>
        <dbReference type="ARBA" id="ARBA00022536"/>
    </source>
</evidence>
<dbReference type="InterPro" id="IPR009030">
    <property type="entry name" value="Growth_fac_rcpt_cys_sf"/>
</dbReference>
<dbReference type="OrthoDB" id="6375837at2759"/>
<dbReference type="InterPro" id="IPR000152">
    <property type="entry name" value="EGF-type_Asp/Asn_hydroxyl_site"/>
</dbReference>
<dbReference type="Gene3D" id="2.40.155.10">
    <property type="entry name" value="Green fluorescent protein"/>
    <property type="match status" value="2"/>
</dbReference>
<dbReference type="InterPro" id="IPR009017">
    <property type="entry name" value="GFP"/>
</dbReference>
<feature type="repeat" description="LDL-receptor class B" evidence="13">
    <location>
        <begin position="1291"/>
        <end position="1333"/>
    </location>
</feature>
<feature type="region of interest" description="Disordered" evidence="14">
    <location>
        <begin position="818"/>
        <end position="983"/>
    </location>
</feature>
<feature type="region of interest" description="Disordered" evidence="14">
    <location>
        <begin position="707"/>
        <end position="729"/>
    </location>
</feature>
<feature type="domain" description="EGF-like" evidence="16">
    <location>
        <begin position="992"/>
        <end position="1030"/>
    </location>
</feature>
<keyword evidence="2" id="KW-0964">Secreted</keyword>
<dbReference type="GO" id="GO:0005604">
    <property type="term" value="C:basement membrane"/>
    <property type="evidence" value="ECO:0007669"/>
    <property type="project" value="UniProtKB-SubCell"/>
</dbReference>
<evidence type="ECO:0008006" key="23">
    <source>
        <dbReference type="Google" id="ProtNLM"/>
    </source>
</evidence>
<keyword evidence="9" id="KW-0130">Cell adhesion</keyword>
<feature type="compositionally biased region" description="Polar residues" evidence="14">
    <location>
        <begin position="757"/>
        <end position="768"/>
    </location>
</feature>
<feature type="domain" description="EGF-like" evidence="16">
    <location>
        <begin position="575"/>
        <end position="615"/>
    </location>
</feature>
<dbReference type="PROSITE" id="PS01186">
    <property type="entry name" value="EGF_2"/>
    <property type="match status" value="7"/>
</dbReference>
<dbReference type="Gene3D" id="2.120.10.30">
    <property type="entry name" value="TolB, C-terminal domain"/>
    <property type="match status" value="1"/>
</dbReference>
<dbReference type="SMART" id="SM00682">
    <property type="entry name" value="G2F"/>
    <property type="match status" value="1"/>
</dbReference>
<evidence type="ECO:0000259" key="16">
    <source>
        <dbReference type="PROSITE" id="PS50026"/>
    </source>
</evidence>
<dbReference type="Pfam" id="PF07645">
    <property type="entry name" value="EGF_CA"/>
    <property type="match status" value="1"/>
</dbReference>
<evidence type="ECO:0000256" key="15">
    <source>
        <dbReference type="SAM" id="SignalP"/>
    </source>
</evidence>
<proteinExistence type="predicted"/>
<dbReference type="CDD" id="cd00053">
    <property type="entry name" value="EGF"/>
    <property type="match status" value="1"/>
</dbReference>
<evidence type="ECO:0000313" key="20">
    <source>
        <dbReference type="EMBL" id="CAB3247425.1"/>
    </source>
</evidence>
<feature type="compositionally biased region" description="Polar residues" evidence="14">
    <location>
        <begin position="854"/>
        <end position="897"/>
    </location>
</feature>
<evidence type="ECO:0000256" key="12">
    <source>
        <dbReference type="PROSITE-ProRule" id="PRU00076"/>
    </source>
</evidence>
<dbReference type="InterPro" id="IPR006605">
    <property type="entry name" value="G2_nidogen/fibulin_G2F"/>
</dbReference>
<dbReference type="SMART" id="SM00539">
    <property type="entry name" value="NIDO"/>
    <property type="match status" value="1"/>
</dbReference>
<evidence type="ECO:0000256" key="3">
    <source>
        <dbReference type="ARBA" id="ARBA00022530"/>
    </source>
</evidence>
<sequence>MWTFAGVLALLACAGAVTRDQFYPHGHGLDKNLPKGNEIPSPEVALKVPITFYGESYESIFINNFGVLTFRADISSFLNIEFPLPYASIAAFYTNVDTTAEGAVYYRETDEPHVLSKAEESVQDNFRDYYDFKPTSVFITTWLDVTYTSNVSQYTPKNSFQIAIISNGTESFVEFLYPEKEIQWFQKESQIISLPDAKAQAGFISEDGRIYSLRGSGSHQIRNIVLWSNTRTPGKYVFRIGQIPSDGNVVTPDQYNQNEVEIEEESKTCAQSGPSVCHMEARCVDYSDGICCQCKDGFYGNGKSCIKDDVPLRVHGKINGVLNDVNLNDVDIQSYVVVGEGRAYTALSLVPGGLGSSLQLLNVLGGVVGWLFAKPSVYAKNGYQFTGALFNHTADVWFPDSGARVVINQEYLGHDVFDQITLESDIRGNLPVILTGTKLEIVDYEEQYTIVKPGVIRSDSSRTYTNKITGEKIEQRVSQTITYSACHFAPPTDEDKKPLTLKISKNYLGYENKENIVRYGSTNRIFPLGQEDPCIKGRSSCGPHSTCVAQVDSFTCVCQSGFATIYQNKEVVCIDINECEAGTHNCDSNADCYNHAGGFQCRCRPGFNGNGFTCNPLSGCYNKRCDANAHCIQHPGQDATCACNPGFYGDGKLCYNDISHGDVSQVSNEADYNESFVLPTCDAYTCVCPPSYSEYRDDLNNQLCRLENNRAPPQTARNEYQSPTETSYNYQQHAEAPTTAYYQPQTERPYQYPHPPNTEQQSETNTEPPYQPNFDDSYRIVLPTCDAYTCVCPPGYSEYIDENNNQLCRLYNNEAPPQELSGNEYENPTDSTYQQHTEEPETQYFPSQPEGPYQTYSDRPYQPNTDRTDQPNVDPTHPSSTPSFQAPWDSNYQPGQTNSQQHNQGQNFNNNYQQNNYDQNSNNNYNPSYYYQSPQNRPSENSYDRSSENNYYQTSDRNYDISTSTSNQPAHQQPSSENEYHQSVGAGATEDTLIPCEDDAECPPNAVCFSPDGHNKHCVCPEGYEGDAFECIERSGPNCACGRGAHCVNTRTDEYICECDPGYHGDGYDCRPNSSCRNNSDCEFNAECRPDYKTNEYICKCLKGYIKDQNDACIPDDELCNGAWCAEHASCLFDEELSLHYCYCDEGYTGDAISQCVLADQTCDIADDCSPDAVCTAVDGSYQCVCKDGYNGDGYKCTPEATCRFNPNLCDLHASCLKKNDAYDCECNTGYLGNGSHCEYDARRAANFLVASDGTSVYRVPFKITRRDFAAPFNSGQSQVAVDIDVDCESGIVYWGDVVSLAIKSSRYDGSGFNIFLTNGIKSPEGIAIDWSARNIFWTDSKKLTIEVANLETKVRKVLFAIDKISNPRGIAVHPQRGKIFWSDWKRNDPKIEWASMDGSQRGIFLDKNDVAVPNALAIDWVRDRLCYADAGLLSIVCVSIDTREKTIIASNCSYPFGLAIHGNRFYWTDWKTLKIEYIDIATQERGLMPIATASRRLYGVAVAPDHCPQVHSLCMYRNGGCEPHQLCLPDGNNGRRCINGDTTFTRR</sequence>
<dbReference type="GO" id="GO:0017147">
    <property type="term" value="F:Wnt-protein binding"/>
    <property type="evidence" value="ECO:0007669"/>
    <property type="project" value="TreeGrafter"/>
</dbReference>
<feature type="domain" description="EGF-like" evidence="16">
    <location>
        <begin position="1159"/>
        <end position="1198"/>
    </location>
</feature>
<feature type="domain" description="EGF-like" evidence="16">
    <location>
        <begin position="530"/>
        <end position="568"/>
    </location>
</feature>
<feature type="domain" description="NIDO" evidence="18">
    <location>
        <begin position="91"/>
        <end position="243"/>
    </location>
</feature>
<feature type="domain" description="Nidogen G2 beta-barrel" evidence="17">
    <location>
        <begin position="310"/>
        <end position="535"/>
    </location>
</feature>
<evidence type="ECO:0000259" key="17">
    <source>
        <dbReference type="PROSITE" id="PS50993"/>
    </source>
</evidence>
<dbReference type="Proteomes" id="UP000494256">
    <property type="component" value="Unassembled WGS sequence"/>
</dbReference>
<dbReference type="GO" id="GO:0060070">
    <property type="term" value="P:canonical Wnt signaling pathway"/>
    <property type="evidence" value="ECO:0007669"/>
    <property type="project" value="TreeGrafter"/>
</dbReference>
<dbReference type="SMART" id="SM00179">
    <property type="entry name" value="EGF_CA"/>
    <property type="match status" value="4"/>
</dbReference>
<reference evidence="21 22" key="1">
    <citation type="submission" date="2020-04" db="EMBL/GenBank/DDBJ databases">
        <authorList>
            <person name="Wallbank WR R."/>
            <person name="Pardo Diaz C."/>
            <person name="Kozak K."/>
            <person name="Martin S."/>
            <person name="Jiggins C."/>
            <person name="Moest M."/>
            <person name="Warren A I."/>
            <person name="Byers J.R.P. K."/>
            <person name="Montejo-Kovacevich G."/>
            <person name="Yen C E."/>
        </authorList>
    </citation>
    <scope>NUCLEOTIDE SEQUENCE [LARGE SCALE GENOMIC DNA]</scope>
</reference>
<evidence type="ECO:0000256" key="11">
    <source>
        <dbReference type="ARBA" id="ARBA00023180"/>
    </source>
</evidence>
<dbReference type="CDD" id="cd00054">
    <property type="entry name" value="EGF_CA"/>
    <property type="match status" value="1"/>
</dbReference>
<evidence type="ECO:0000256" key="14">
    <source>
        <dbReference type="SAM" id="MobiDB-lite"/>
    </source>
</evidence>
<feature type="region of interest" description="Disordered" evidence="14">
    <location>
        <begin position="746"/>
        <end position="775"/>
    </location>
</feature>
<dbReference type="GO" id="GO:0005509">
    <property type="term" value="F:calcium ion binding"/>
    <property type="evidence" value="ECO:0007669"/>
    <property type="project" value="InterPro"/>
</dbReference>
<dbReference type="SMART" id="SM00135">
    <property type="entry name" value="LY"/>
    <property type="match status" value="5"/>
</dbReference>
<dbReference type="FunFam" id="2.120.10.30:FF:000241">
    <property type="entry name" value="Low-density lipoprotein receptor-related protein 6"/>
    <property type="match status" value="1"/>
</dbReference>
<gene>
    <name evidence="20" type="ORF">APLA_LOCUS11895</name>
    <name evidence="19" type="ORF">APLA_LOCUS1888</name>
</gene>
<evidence type="ECO:0000256" key="5">
    <source>
        <dbReference type="ARBA" id="ARBA00022729"/>
    </source>
</evidence>
<keyword evidence="3" id="KW-0272">Extracellular matrix</keyword>
<evidence type="ECO:0000256" key="9">
    <source>
        <dbReference type="ARBA" id="ARBA00022889"/>
    </source>
</evidence>
<dbReference type="Pfam" id="PF12947">
    <property type="entry name" value="EGF_3"/>
    <property type="match status" value="1"/>
</dbReference>
<dbReference type="InterPro" id="IPR001881">
    <property type="entry name" value="EGF-like_Ca-bd_dom"/>
</dbReference>
<feature type="repeat" description="LDL-receptor class B" evidence="13">
    <location>
        <begin position="1378"/>
        <end position="1423"/>
    </location>
</feature>
<evidence type="ECO:0000313" key="19">
    <source>
        <dbReference type="EMBL" id="CAB3223962.1"/>
    </source>
</evidence>
<dbReference type="PROSITE" id="PS51220">
    <property type="entry name" value="NIDO"/>
    <property type="match status" value="1"/>
</dbReference>
<accession>A0A8S1AMU0</accession>
<dbReference type="SUPFAM" id="SSF63825">
    <property type="entry name" value="YWTD domain"/>
    <property type="match status" value="1"/>
</dbReference>
<keyword evidence="10 12" id="KW-1015">Disulfide bond</keyword>
<keyword evidence="11" id="KW-0325">Glycoprotein</keyword>
<dbReference type="SUPFAM" id="SSF57184">
    <property type="entry name" value="Growth factor receptor domain"/>
    <property type="match status" value="2"/>
</dbReference>
<protein>
    <recommendedName>
        <fullName evidence="23">Nidogen</fullName>
    </recommendedName>
</protein>
<evidence type="ECO:0000259" key="18">
    <source>
        <dbReference type="PROSITE" id="PS51220"/>
    </source>
</evidence>
<feature type="compositionally biased region" description="Polar residues" evidence="14">
    <location>
        <begin position="820"/>
        <end position="835"/>
    </location>
</feature>
<evidence type="ECO:0000256" key="2">
    <source>
        <dbReference type="ARBA" id="ARBA00022525"/>
    </source>
</evidence>
<dbReference type="InterPro" id="IPR011042">
    <property type="entry name" value="6-blade_b-propeller_TolB-like"/>
</dbReference>
<dbReference type="GO" id="GO:0005886">
    <property type="term" value="C:plasma membrane"/>
    <property type="evidence" value="ECO:0007669"/>
    <property type="project" value="TreeGrafter"/>
</dbReference>
<comment type="caution">
    <text evidence="20">The sequence shown here is derived from an EMBL/GenBank/DDBJ whole genome shotgun (WGS) entry which is preliminary data.</text>
</comment>
<dbReference type="PROSITE" id="PS01187">
    <property type="entry name" value="EGF_CA"/>
    <property type="match status" value="1"/>
</dbReference>
<comment type="caution">
    <text evidence="12">Lacks conserved residue(s) required for the propagation of feature annotation.</text>
</comment>
<dbReference type="InterPro" id="IPR018097">
    <property type="entry name" value="EGF_Ca-bd_CS"/>
</dbReference>
<feature type="compositionally biased region" description="Polar residues" evidence="14">
    <location>
        <begin position="948"/>
        <end position="977"/>
    </location>
</feature>
<dbReference type="GO" id="GO:0042813">
    <property type="term" value="F:Wnt receptor activity"/>
    <property type="evidence" value="ECO:0007669"/>
    <property type="project" value="TreeGrafter"/>
</dbReference>
<comment type="subcellular location">
    <subcellularLocation>
        <location evidence="1">Secreted</location>
        <location evidence="1">Extracellular space</location>
        <location evidence="1">Extracellular matrix</location>
        <location evidence="1">Basement membrane</location>
    </subcellularLocation>
</comment>
<keyword evidence="4 12" id="KW-0245">EGF-like domain</keyword>
<dbReference type="InterPro" id="IPR049883">
    <property type="entry name" value="NOTCH1_EGF-like"/>
</dbReference>
<evidence type="ECO:0000256" key="13">
    <source>
        <dbReference type="PROSITE-ProRule" id="PRU00461"/>
    </source>
</evidence>